<name>A0AAD6YHM2_9AGAR</name>
<organism evidence="2 3">
    <name type="scientific">Mycena pura</name>
    <dbReference type="NCBI Taxonomy" id="153505"/>
    <lineage>
        <taxon>Eukaryota</taxon>
        <taxon>Fungi</taxon>
        <taxon>Dikarya</taxon>
        <taxon>Basidiomycota</taxon>
        <taxon>Agaricomycotina</taxon>
        <taxon>Agaricomycetes</taxon>
        <taxon>Agaricomycetidae</taxon>
        <taxon>Agaricales</taxon>
        <taxon>Marasmiineae</taxon>
        <taxon>Mycenaceae</taxon>
        <taxon>Mycena</taxon>
    </lineage>
</organism>
<keyword evidence="3" id="KW-1185">Reference proteome</keyword>
<proteinExistence type="predicted"/>
<dbReference type="AlphaFoldDB" id="A0AAD6YHM2"/>
<comment type="caution">
    <text evidence="2">The sequence shown here is derived from an EMBL/GenBank/DDBJ whole genome shotgun (WGS) entry which is preliminary data.</text>
</comment>
<accession>A0AAD6YHM2</accession>
<dbReference type="EMBL" id="JARJCW010000020">
    <property type="protein sequence ID" value="KAJ7214099.1"/>
    <property type="molecule type" value="Genomic_DNA"/>
</dbReference>
<dbReference type="InterPro" id="IPR036028">
    <property type="entry name" value="SH3-like_dom_sf"/>
</dbReference>
<dbReference type="Gene3D" id="2.30.30.40">
    <property type="entry name" value="SH3 Domains"/>
    <property type="match status" value="1"/>
</dbReference>
<protein>
    <recommendedName>
        <fullName evidence="4">SH3 domain-containing protein</fullName>
    </recommendedName>
</protein>
<dbReference type="SUPFAM" id="SSF50044">
    <property type="entry name" value="SH3-domain"/>
    <property type="match status" value="1"/>
</dbReference>
<feature type="region of interest" description="Disordered" evidence="1">
    <location>
        <begin position="1"/>
        <end position="28"/>
    </location>
</feature>
<gene>
    <name evidence="2" type="ORF">GGX14DRAFT_360298</name>
</gene>
<reference evidence="2" key="1">
    <citation type="submission" date="2023-03" db="EMBL/GenBank/DDBJ databases">
        <title>Massive genome expansion in bonnet fungi (Mycena s.s.) driven by repeated elements and novel gene families across ecological guilds.</title>
        <authorList>
            <consortium name="Lawrence Berkeley National Laboratory"/>
            <person name="Harder C.B."/>
            <person name="Miyauchi S."/>
            <person name="Viragh M."/>
            <person name="Kuo A."/>
            <person name="Thoen E."/>
            <person name="Andreopoulos B."/>
            <person name="Lu D."/>
            <person name="Skrede I."/>
            <person name="Drula E."/>
            <person name="Henrissat B."/>
            <person name="Morin E."/>
            <person name="Kohler A."/>
            <person name="Barry K."/>
            <person name="LaButti K."/>
            <person name="Morin E."/>
            <person name="Salamov A."/>
            <person name="Lipzen A."/>
            <person name="Mereny Z."/>
            <person name="Hegedus B."/>
            <person name="Baldrian P."/>
            <person name="Stursova M."/>
            <person name="Weitz H."/>
            <person name="Taylor A."/>
            <person name="Grigoriev I.V."/>
            <person name="Nagy L.G."/>
            <person name="Martin F."/>
            <person name="Kauserud H."/>
        </authorList>
    </citation>
    <scope>NUCLEOTIDE SEQUENCE</scope>
    <source>
        <strain evidence="2">9144</strain>
    </source>
</reference>
<feature type="compositionally biased region" description="Low complexity" evidence="1">
    <location>
        <begin position="1"/>
        <end position="14"/>
    </location>
</feature>
<evidence type="ECO:0008006" key="4">
    <source>
        <dbReference type="Google" id="ProtNLM"/>
    </source>
</evidence>
<dbReference type="Proteomes" id="UP001219525">
    <property type="component" value="Unassembled WGS sequence"/>
</dbReference>
<sequence length="165" mass="17208">MSVRPFSPSESFAFPAPPRERESRGGALETPVPVVPAITESLVATPVPAPATATATENPFADAFAVPVAAAAASRASAEFDAVETIRRAFAQTLQDEMSVRAGDRVRVLGVYDDGWAMVERGGAGVGVGLIPIDCMRKTDESVRAFLAAKRVESVDATGYVATAV</sequence>
<evidence type="ECO:0000313" key="2">
    <source>
        <dbReference type="EMBL" id="KAJ7214099.1"/>
    </source>
</evidence>
<evidence type="ECO:0000313" key="3">
    <source>
        <dbReference type="Proteomes" id="UP001219525"/>
    </source>
</evidence>
<evidence type="ECO:0000256" key="1">
    <source>
        <dbReference type="SAM" id="MobiDB-lite"/>
    </source>
</evidence>